<protein>
    <recommendedName>
        <fullName evidence="4">Post-SET domain-containing protein</fullName>
    </recommendedName>
</protein>
<sequence length="432" mass="49518">MVFHKFSFGLGLDYIVAREAAQFPGHQTMTCTELVAGGTALFVDVILPGGASWTVNGELRIGFFCKRSIVSGEEVTFDYQLQRYGKEAQRCHCETALCRGWIGEDPDKEREKHERKERKDRESKRKKEERRKDVKEFLDDMDLEEEIEKLCVSGLKNRNHTLTLSRLMVRAEDSQSREQLLKLLQGGEPACRRLFLDYHGLRLIWSWMMNLGCTNQTNSLSLRMEILQTLSKLPIPNKTMLQESKVFGVVEKWSSVEDESGSDVDGSKPRTDPLLPLKAETADENTLQGIESENQLVNSISVDSKQPPDLVKLEWDDVVKSRRKDRAGTLAWLPSRTSFRNTAPLSLWNWVLERGQCSQSPDFESNRAEEECEEVSTGEVKEPPGEDKQQNELVTLAAKLLEEWATLKEVFRIPKKERIEQMKEHEREAGQL</sequence>
<evidence type="ECO:0000256" key="2">
    <source>
        <dbReference type="ARBA" id="ARBA00022679"/>
    </source>
</evidence>
<dbReference type="PANTHER" id="PTHR46711:SF1">
    <property type="entry name" value="HISTONE-LYSINE N-METHYLTRANSFERASE SETD2"/>
    <property type="match status" value="1"/>
</dbReference>
<keyword evidence="1" id="KW-0489">Methyltransferase</keyword>
<evidence type="ECO:0000256" key="3">
    <source>
        <dbReference type="SAM" id="MobiDB-lite"/>
    </source>
</evidence>
<dbReference type="Gene3D" id="2.170.270.10">
    <property type="entry name" value="SET domain"/>
    <property type="match status" value="1"/>
</dbReference>
<feature type="domain" description="Post-SET" evidence="4">
    <location>
        <begin position="87"/>
        <end position="103"/>
    </location>
</feature>
<dbReference type="InterPro" id="IPR003616">
    <property type="entry name" value="Post-SET_dom"/>
</dbReference>
<dbReference type="GO" id="GO:0046975">
    <property type="term" value="F:histone H3K36 methyltransferase activity"/>
    <property type="evidence" value="ECO:0007669"/>
    <property type="project" value="InterPro"/>
</dbReference>
<evidence type="ECO:0000313" key="5">
    <source>
        <dbReference type="EMBL" id="CAD7447604.1"/>
    </source>
</evidence>
<proteinExistence type="predicted"/>
<evidence type="ECO:0000259" key="4">
    <source>
        <dbReference type="PROSITE" id="PS50868"/>
    </source>
</evidence>
<evidence type="ECO:0000256" key="1">
    <source>
        <dbReference type="ARBA" id="ARBA00022603"/>
    </source>
</evidence>
<dbReference type="SUPFAM" id="SSF82199">
    <property type="entry name" value="SET domain"/>
    <property type="match status" value="1"/>
</dbReference>
<keyword evidence="2" id="KW-0808">Transferase</keyword>
<dbReference type="PROSITE" id="PS50868">
    <property type="entry name" value="POST_SET"/>
    <property type="match status" value="1"/>
</dbReference>
<gene>
    <name evidence="5" type="ORF">TBIB3V08_LOCUS9914</name>
</gene>
<dbReference type="EMBL" id="OD569040">
    <property type="protein sequence ID" value="CAD7447604.1"/>
    <property type="molecule type" value="Genomic_DNA"/>
</dbReference>
<dbReference type="PANTHER" id="PTHR46711">
    <property type="entry name" value="HISTONE-LYSINE N-METHYLTRANSFERASE SETD2"/>
    <property type="match status" value="1"/>
</dbReference>
<dbReference type="GO" id="GO:0032259">
    <property type="term" value="P:methylation"/>
    <property type="evidence" value="ECO:0007669"/>
    <property type="project" value="UniProtKB-KW"/>
</dbReference>
<dbReference type="AlphaFoldDB" id="A0A7R9F5X9"/>
<organism evidence="5">
    <name type="scientific">Timema bartmani</name>
    <dbReference type="NCBI Taxonomy" id="61472"/>
    <lineage>
        <taxon>Eukaryota</taxon>
        <taxon>Metazoa</taxon>
        <taxon>Ecdysozoa</taxon>
        <taxon>Arthropoda</taxon>
        <taxon>Hexapoda</taxon>
        <taxon>Insecta</taxon>
        <taxon>Pterygota</taxon>
        <taxon>Neoptera</taxon>
        <taxon>Polyneoptera</taxon>
        <taxon>Phasmatodea</taxon>
        <taxon>Timematodea</taxon>
        <taxon>Timematoidea</taxon>
        <taxon>Timematidae</taxon>
        <taxon>Timema</taxon>
    </lineage>
</organism>
<dbReference type="InterPro" id="IPR046341">
    <property type="entry name" value="SET_dom_sf"/>
</dbReference>
<reference evidence="5" key="1">
    <citation type="submission" date="2020-11" db="EMBL/GenBank/DDBJ databases">
        <authorList>
            <person name="Tran Van P."/>
        </authorList>
    </citation>
    <scope>NUCLEOTIDE SEQUENCE</scope>
</reference>
<feature type="compositionally biased region" description="Basic and acidic residues" evidence="3">
    <location>
        <begin position="379"/>
        <end position="390"/>
    </location>
</feature>
<name>A0A7R9F5X9_9NEOP</name>
<feature type="region of interest" description="Disordered" evidence="3">
    <location>
        <begin position="108"/>
        <end position="131"/>
    </location>
</feature>
<dbReference type="InterPro" id="IPR042294">
    <property type="entry name" value="SETD2_animal"/>
</dbReference>
<feature type="region of interest" description="Disordered" evidence="3">
    <location>
        <begin position="359"/>
        <end position="390"/>
    </location>
</feature>
<accession>A0A7R9F5X9</accession>